<proteinExistence type="predicted"/>
<keyword evidence="2" id="KW-1185">Reference proteome</keyword>
<protein>
    <submittedName>
        <fullName evidence="1">Uncharacterized protein</fullName>
    </submittedName>
</protein>
<organism evidence="1 2">
    <name type="scientific">Dimargaris cristalligena</name>
    <dbReference type="NCBI Taxonomy" id="215637"/>
    <lineage>
        <taxon>Eukaryota</taxon>
        <taxon>Fungi</taxon>
        <taxon>Fungi incertae sedis</taxon>
        <taxon>Zoopagomycota</taxon>
        <taxon>Kickxellomycotina</taxon>
        <taxon>Dimargaritomycetes</taxon>
        <taxon>Dimargaritales</taxon>
        <taxon>Dimargaritaceae</taxon>
        <taxon>Dimargaris</taxon>
    </lineage>
</organism>
<sequence>MPHTPVLSNTTPTQSAGLKLLKYVFHPDQAKIGKKILGYCNYQEKFNVGILCRSLHKLVAPKKGGPYSHPPSVSLAEIDKRAVLYQTFIRQYPDTLRTLRFNITDEQAFKFEWEEMCKRHTHILNHVNHWKNLAFSMKSLAPCWPLIMRKLAKILPCRLNSRTLYINTTTHCPDGDGQGSRIENLDWLGHLYHHSPQVPEFLGHVTRLIFICRTSIDSTWIYRFFAPFKNLKCL</sequence>
<evidence type="ECO:0000313" key="1">
    <source>
        <dbReference type="EMBL" id="RKP35260.1"/>
    </source>
</evidence>
<reference evidence="2" key="1">
    <citation type="journal article" date="2018" name="Nat. Microbiol.">
        <title>Leveraging single-cell genomics to expand the fungal tree of life.</title>
        <authorList>
            <person name="Ahrendt S.R."/>
            <person name="Quandt C.A."/>
            <person name="Ciobanu D."/>
            <person name="Clum A."/>
            <person name="Salamov A."/>
            <person name="Andreopoulos B."/>
            <person name="Cheng J.F."/>
            <person name="Woyke T."/>
            <person name="Pelin A."/>
            <person name="Henrissat B."/>
            <person name="Reynolds N.K."/>
            <person name="Benny G.L."/>
            <person name="Smith M.E."/>
            <person name="James T.Y."/>
            <person name="Grigoriev I.V."/>
        </authorList>
    </citation>
    <scope>NUCLEOTIDE SEQUENCE [LARGE SCALE GENOMIC DNA]</scope>
    <source>
        <strain evidence="2">RSA 468</strain>
    </source>
</reference>
<dbReference type="Proteomes" id="UP000268162">
    <property type="component" value="Unassembled WGS sequence"/>
</dbReference>
<dbReference type="EMBL" id="ML002916">
    <property type="protein sequence ID" value="RKP35260.1"/>
    <property type="molecule type" value="Genomic_DNA"/>
</dbReference>
<evidence type="ECO:0000313" key="2">
    <source>
        <dbReference type="Proteomes" id="UP000268162"/>
    </source>
</evidence>
<dbReference type="AlphaFoldDB" id="A0A4P9ZS21"/>
<gene>
    <name evidence="1" type="ORF">BJ085DRAFT_39865</name>
</gene>
<accession>A0A4P9ZS21</accession>
<name>A0A4P9ZS21_9FUNG</name>